<evidence type="ECO:0000313" key="2">
    <source>
        <dbReference type="EMBL" id="RTJ95242.1"/>
    </source>
</evidence>
<dbReference type="Proteomes" id="UP000865560">
    <property type="component" value="Unassembled WGS sequence"/>
</dbReference>
<dbReference type="AlphaFoldDB" id="A0A431BFN4"/>
<dbReference type="Proteomes" id="UP000287237">
    <property type="component" value="Unassembled WGS sequence"/>
</dbReference>
<protein>
    <recommendedName>
        <fullName evidence="5">Lipoprotein</fullName>
    </recommendedName>
</protein>
<gene>
    <name evidence="1" type="ORF">AJY60_01405</name>
    <name evidence="2" type="ORF">C3H42_06875</name>
</gene>
<reference evidence="1 4" key="1">
    <citation type="submission" date="2016-09" db="EMBL/GenBank/DDBJ databases">
        <title>Campylobacter from American crows.</title>
        <authorList>
            <person name="Weis A.M."/>
            <person name="Weimer B.C."/>
            <person name="Townsend A.K."/>
            <person name="Taff C."/>
        </authorList>
    </citation>
    <scope>NUCLEOTIDE SEQUENCE [LARGE SCALE GENOMIC DNA]</scope>
    <source>
        <strain evidence="1 4">BCW_3791</strain>
    </source>
</reference>
<reference evidence="2 3" key="2">
    <citation type="journal article" date="2019" name="Appl. Environ. Microbiol.">
        <title>Population genetics and characterization of Campylobacter jejuni isolates in western jackdaws and game birds in Finland.</title>
        <authorList>
            <person name="Kovanen S."/>
            <person name="Rossi M."/>
            <person name="Pohja-Mykra M."/>
            <person name="Nieminen T."/>
            <person name="Raunio-Saarnisto M."/>
            <person name="Sauvala M."/>
            <person name="Fredriksson-Ahomaa M."/>
            <person name="Hanninen M.L."/>
            <person name="Kivisto R."/>
        </authorList>
    </citation>
    <scope>NUCLEOTIDE SEQUENCE [LARGE SCALE GENOMIC DNA]</scope>
    <source>
        <strain evidence="2 3">CB296</strain>
    </source>
</reference>
<proteinExistence type="predicted"/>
<dbReference type="RefSeq" id="WP_002861172.1">
    <property type="nucleotide sequence ID" value="NZ_CAKJUK010000020.1"/>
</dbReference>
<dbReference type="PROSITE" id="PS51257">
    <property type="entry name" value="PROKAR_LIPOPROTEIN"/>
    <property type="match status" value="1"/>
</dbReference>
<organism evidence="2 3">
    <name type="scientific">Campylobacter jejuni</name>
    <dbReference type="NCBI Taxonomy" id="197"/>
    <lineage>
        <taxon>Bacteria</taxon>
        <taxon>Pseudomonadati</taxon>
        <taxon>Campylobacterota</taxon>
        <taxon>Epsilonproteobacteria</taxon>
        <taxon>Campylobacterales</taxon>
        <taxon>Campylobacteraceae</taxon>
        <taxon>Campylobacter</taxon>
    </lineage>
</organism>
<dbReference type="EMBL" id="PRCK01000005">
    <property type="protein sequence ID" value="RTJ95242.1"/>
    <property type="molecule type" value="Genomic_DNA"/>
</dbReference>
<comment type="caution">
    <text evidence="2">The sequence shown here is derived from an EMBL/GenBank/DDBJ whole genome shotgun (WGS) entry which is preliminary data.</text>
</comment>
<name>A0A431BFN4_CAMJU</name>
<evidence type="ECO:0000313" key="3">
    <source>
        <dbReference type="Proteomes" id="UP000287237"/>
    </source>
</evidence>
<dbReference type="EMBL" id="MJVJ01000045">
    <property type="protein sequence ID" value="OEV49702.1"/>
    <property type="molecule type" value="Genomic_DNA"/>
</dbReference>
<accession>A0A431BFN4</accession>
<evidence type="ECO:0000313" key="1">
    <source>
        <dbReference type="EMBL" id="OEV49702.1"/>
    </source>
</evidence>
<sequence length="177" mass="20418">MKNILLSLMLVFLFAGCFNNKPKCDDEDVKLTLKSILDDDEWVYVEYGLNEQSLRALRINSNGMDMRDLEAALSTDTLGVLRAHFKPLLDLKDYANEVVYTSFESFITKDSKDKKTSFCMASLKFTYPQMPNEMREKYSRGALKGILFDGGEYETQISYSARFSDDKKQVFVELLDY</sequence>
<evidence type="ECO:0008006" key="5">
    <source>
        <dbReference type="Google" id="ProtNLM"/>
    </source>
</evidence>
<evidence type="ECO:0000313" key="4">
    <source>
        <dbReference type="Proteomes" id="UP000865560"/>
    </source>
</evidence>